<feature type="domain" description="PDZ" evidence="12">
    <location>
        <begin position="287"/>
        <end position="352"/>
    </location>
</feature>
<protein>
    <submittedName>
        <fullName evidence="13">Serine protease</fullName>
    </submittedName>
</protein>
<dbReference type="Pfam" id="PF17820">
    <property type="entry name" value="PDZ_6"/>
    <property type="match status" value="1"/>
</dbReference>
<dbReference type="PROSITE" id="PS50106">
    <property type="entry name" value="PDZ"/>
    <property type="match status" value="2"/>
</dbReference>
<evidence type="ECO:0000256" key="6">
    <source>
        <dbReference type="ARBA" id="ARBA00022764"/>
    </source>
</evidence>
<feature type="binding site" evidence="10">
    <location>
        <begin position="214"/>
        <end position="216"/>
    </location>
    <ligand>
        <name>substrate</name>
    </ligand>
</feature>
<dbReference type="InterPro" id="IPR036034">
    <property type="entry name" value="PDZ_sf"/>
</dbReference>
<feature type="chain" id="PRO_5039516203" evidence="11">
    <location>
        <begin position="26"/>
        <end position="463"/>
    </location>
</feature>
<keyword evidence="6" id="KW-0574">Periplasm</keyword>
<dbReference type="Gene3D" id="2.30.42.10">
    <property type="match status" value="2"/>
</dbReference>
<evidence type="ECO:0000256" key="7">
    <source>
        <dbReference type="ARBA" id="ARBA00022801"/>
    </source>
</evidence>
<dbReference type="InterPro" id="IPR001940">
    <property type="entry name" value="Peptidase_S1C"/>
</dbReference>
<evidence type="ECO:0000313" key="13">
    <source>
        <dbReference type="EMBL" id="OYX57047.1"/>
    </source>
</evidence>
<keyword evidence="3 13" id="KW-0645">Protease</keyword>
<dbReference type="EMBL" id="NCEQ01000007">
    <property type="protein sequence ID" value="OYX57047.1"/>
    <property type="molecule type" value="Genomic_DNA"/>
</dbReference>
<dbReference type="SUPFAM" id="SSF50494">
    <property type="entry name" value="Trypsin-like serine proteases"/>
    <property type="match status" value="1"/>
</dbReference>
<keyword evidence="8" id="KW-0720">Serine protease</keyword>
<dbReference type="InterPro" id="IPR001478">
    <property type="entry name" value="PDZ"/>
</dbReference>
<evidence type="ECO:0000256" key="8">
    <source>
        <dbReference type="ARBA" id="ARBA00022825"/>
    </source>
</evidence>
<name>A0A258HKA0_9CAUL</name>
<dbReference type="AlphaFoldDB" id="A0A258HKA0"/>
<reference evidence="13 14" key="1">
    <citation type="submission" date="2017-03" db="EMBL/GenBank/DDBJ databases">
        <title>Lifting the veil on microbial sulfur biogeochemistry in mining wastewaters.</title>
        <authorList>
            <person name="Kantor R.S."/>
            <person name="Colenbrander Nelson T."/>
            <person name="Marshall S."/>
            <person name="Bennett D."/>
            <person name="Apte S."/>
            <person name="Camacho D."/>
            <person name="Thomas B.C."/>
            <person name="Warren L.A."/>
            <person name="Banfield J.F."/>
        </authorList>
    </citation>
    <scope>NUCLEOTIDE SEQUENCE [LARGE SCALE GENOMIC DNA]</scope>
    <source>
        <strain evidence="13">32-68-21</strain>
    </source>
</reference>
<feature type="binding site" evidence="10">
    <location>
        <position position="110"/>
    </location>
    <ligand>
        <name>substrate</name>
    </ligand>
</feature>
<dbReference type="GO" id="GO:0006508">
    <property type="term" value="P:proteolysis"/>
    <property type="evidence" value="ECO:0007669"/>
    <property type="project" value="UniProtKB-KW"/>
</dbReference>
<accession>A0A258HKA0</accession>
<keyword evidence="5" id="KW-0677">Repeat</keyword>
<comment type="subcellular location">
    <subcellularLocation>
        <location evidence="1">Periplasm</location>
    </subcellularLocation>
</comment>
<dbReference type="InterPro" id="IPR041489">
    <property type="entry name" value="PDZ_6"/>
</dbReference>
<comment type="caution">
    <text evidence="13">The sequence shown here is derived from an EMBL/GenBank/DDBJ whole genome shotgun (WGS) entry which is preliminary data.</text>
</comment>
<evidence type="ECO:0000259" key="12">
    <source>
        <dbReference type="PROSITE" id="PS50106"/>
    </source>
</evidence>
<dbReference type="GO" id="GO:0042597">
    <property type="term" value="C:periplasmic space"/>
    <property type="evidence" value="ECO:0007669"/>
    <property type="project" value="UniProtKB-SubCell"/>
</dbReference>
<evidence type="ECO:0000256" key="5">
    <source>
        <dbReference type="ARBA" id="ARBA00022737"/>
    </source>
</evidence>
<dbReference type="NCBIfam" id="TIGR02037">
    <property type="entry name" value="degP_htrA_DO"/>
    <property type="match status" value="1"/>
</dbReference>
<proteinExistence type="inferred from homology"/>
<evidence type="ECO:0000256" key="2">
    <source>
        <dbReference type="ARBA" id="ARBA00010541"/>
    </source>
</evidence>
<feature type="signal peptide" evidence="11">
    <location>
        <begin position="1"/>
        <end position="25"/>
    </location>
</feature>
<feature type="active site" description="Charge relay system" evidence="9">
    <location>
        <position position="216"/>
    </location>
</feature>
<dbReference type="PANTHER" id="PTHR22939">
    <property type="entry name" value="SERINE PROTEASE FAMILY S1C HTRA-RELATED"/>
    <property type="match status" value="1"/>
</dbReference>
<evidence type="ECO:0000256" key="4">
    <source>
        <dbReference type="ARBA" id="ARBA00022729"/>
    </source>
</evidence>
<gene>
    <name evidence="13" type="ORF">B7Y86_09955</name>
</gene>
<evidence type="ECO:0000256" key="3">
    <source>
        <dbReference type="ARBA" id="ARBA00022670"/>
    </source>
</evidence>
<dbReference type="Gene3D" id="2.40.10.120">
    <property type="match status" value="1"/>
</dbReference>
<evidence type="ECO:0000256" key="9">
    <source>
        <dbReference type="PIRSR" id="PIRSR611782-1"/>
    </source>
</evidence>
<keyword evidence="4 11" id="KW-0732">Signal</keyword>
<feature type="active site" description="Charge relay system" evidence="9">
    <location>
        <position position="110"/>
    </location>
</feature>
<feature type="binding site" evidence="10">
    <location>
        <begin position="272"/>
        <end position="276"/>
    </location>
    <ligand>
        <name>substrate</name>
    </ligand>
</feature>
<dbReference type="Proteomes" id="UP000216147">
    <property type="component" value="Unassembled WGS sequence"/>
</dbReference>
<dbReference type="SUPFAM" id="SSF50156">
    <property type="entry name" value="PDZ domain-like"/>
    <property type="match status" value="2"/>
</dbReference>
<feature type="domain" description="PDZ" evidence="12">
    <location>
        <begin position="404"/>
        <end position="437"/>
    </location>
</feature>
<dbReference type="InterPro" id="IPR011782">
    <property type="entry name" value="Pept_S1C_Do"/>
</dbReference>
<dbReference type="Pfam" id="PF13180">
    <property type="entry name" value="PDZ_2"/>
    <property type="match status" value="1"/>
</dbReference>
<dbReference type="SMART" id="SM00228">
    <property type="entry name" value="PDZ"/>
    <property type="match status" value="2"/>
</dbReference>
<dbReference type="PANTHER" id="PTHR22939:SF129">
    <property type="entry name" value="SERINE PROTEASE HTRA2, MITOCHONDRIAL"/>
    <property type="match status" value="1"/>
</dbReference>
<feature type="active site" description="Charge relay system" evidence="9">
    <location>
        <position position="140"/>
    </location>
</feature>
<dbReference type="Pfam" id="PF13365">
    <property type="entry name" value="Trypsin_2"/>
    <property type="match status" value="1"/>
</dbReference>
<evidence type="ECO:0000313" key="14">
    <source>
        <dbReference type="Proteomes" id="UP000216147"/>
    </source>
</evidence>
<organism evidence="13 14">
    <name type="scientific">Brevundimonas subvibrioides</name>
    <dbReference type="NCBI Taxonomy" id="74313"/>
    <lineage>
        <taxon>Bacteria</taxon>
        <taxon>Pseudomonadati</taxon>
        <taxon>Pseudomonadota</taxon>
        <taxon>Alphaproteobacteria</taxon>
        <taxon>Caulobacterales</taxon>
        <taxon>Caulobacteraceae</taxon>
        <taxon>Brevundimonas</taxon>
    </lineage>
</organism>
<dbReference type="PRINTS" id="PR00834">
    <property type="entry name" value="PROTEASES2C"/>
</dbReference>
<evidence type="ECO:0000256" key="1">
    <source>
        <dbReference type="ARBA" id="ARBA00004418"/>
    </source>
</evidence>
<evidence type="ECO:0000256" key="11">
    <source>
        <dbReference type="SAM" id="SignalP"/>
    </source>
</evidence>
<feature type="binding site" evidence="10">
    <location>
        <position position="140"/>
    </location>
    <ligand>
        <name>substrate</name>
    </ligand>
</feature>
<dbReference type="InterPro" id="IPR009003">
    <property type="entry name" value="Peptidase_S1_PA"/>
</dbReference>
<dbReference type="GO" id="GO:0004252">
    <property type="term" value="F:serine-type endopeptidase activity"/>
    <property type="evidence" value="ECO:0007669"/>
    <property type="project" value="InterPro"/>
</dbReference>
<evidence type="ECO:0000256" key="10">
    <source>
        <dbReference type="PIRSR" id="PIRSR611782-2"/>
    </source>
</evidence>
<comment type="similarity">
    <text evidence="2">Belongs to the peptidase S1C family.</text>
</comment>
<keyword evidence="7" id="KW-0378">Hydrolase</keyword>
<dbReference type="PROSITE" id="PS51257">
    <property type="entry name" value="PROKAR_LIPOPROTEIN"/>
    <property type="match status" value="1"/>
</dbReference>
<sequence length="463" mass="48075">MKTSTIALMACLTLAACGNANSTRAQDGVFAEPTGRQTPTDSTSMKQSFAPVVREAAPAVVNISARSIQRVQADPFFQFFGGGIPQQRVAESAGSGVIIRSDGIVVTNNHVIQGATQIRVVLNDRREYPAEVILADERSDIAVLQLQGVTEQLPVLAIDDREEQEVGDLVLAIGNPFGVGQTVTNGIISALNRTETGISDSGSFIQTDAAINPGNSGGPLVDMDGDLIGINTAIFSRSGSSAGVGFAVPASMVRRVVDSALGGETAVVRPWLGVKGDTVSAEIARSLGMARPQGLIVTDVYDGGPGARAGLREGDVITALDGAEVHDQAGLNFRVGTKSPNEAVALSVLRDGRTQTINARVQSLPGDAKTDGLLIQQGAFSGSQIAALNPALADRLGGDPFAQGLLITNVAPGSYAARAGLRPGDLVREINGRPVRSPDALQRIGRSEVTIERQGRRMTGVVG</sequence>